<keyword evidence="1" id="KW-0812">Transmembrane</keyword>
<evidence type="ECO:0000313" key="2">
    <source>
        <dbReference type="EMBL" id="KOG00063.1"/>
    </source>
</evidence>
<gene>
    <name evidence="2" type="ORF">OCBIM_22008454mg</name>
</gene>
<protein>
    <submittedName>
        <fullName evidence="2">Uncharacterized protein</fullName>
    </submittedName>
</protein>
<dbReference type="EMBL" id="KQ415854">
    <property type="protein sequence ID" value="KOG00063.1"/>
    <property type="molecule type" value="Genomic_DNA"/>
</dbReference>
<keyword evidence="1" id="KW-1133">Transmembrane helix</keyword>
<accession>A0A0L8IF45</accession>
<dbReference type="AlphaFoldDB" id="A0A0L8IF45"/>
<evidence type="ECO:0000256" key="1">
    <source>
        <dbReference type="SAM" id="Phobius"/>
    </source>
</evidence>
<proteinExistence type="predicted"/>
<organism evidence="2">
    <name type="scientific">Octopus bimaculoides</name>
    <name type="common">California two-spotted octopus</name>
    <dbReference type="NCBI Taxonomy" id="37653"/>
    <lineage>
        <taxon>Eukaryota</taxon>
        <taxon>Metazoa</taxon>
        <taxon>Spiralia</taxon>
        <taxon>Lophotrochozoa</taxon>
        <taxon>Mollusca</taxon>
        <taxon>Cephalopoda</taxon>
        <taxon>Coleoidea</taxon>
        <taxon>Octopodiformes</taxon>
        <taxon>Octopoda</taxon>
        <taxon>Incirrata</taxon>
        <taxon>Octopodidae</taxon>
        <taxon>Octopus</taxon>
    </lineage>
</organism>
<keyword evidence="1" id="KW-0472">Membrane</keyword>
<reference evidence="2" key="1">
    <citation type="submission" date="2015-07" db="EMBL/GenBank/DDBJ databases">
        <title>MeaNS - Measles Nucleotide Surveillance Program.</title>
        <authorList>
            <person name="Tran T."/>
            <person name="Druce J."/>
        </authorList>
    </citation>
    <scope>NUCLEOTIDE SEQUENCE</scope>
    <source>
        <strain evidence="2">UCB-OBI-ISO-001</strain>
        <tissue evidence="2">Gonad</tissue>
    </source>
</reference>
<sequence length="58" mass="7122">MYIERERKGRQQRNVLLFFSLCCLVSFSFHSNLKLRSLLYRLNDNQLDLKHMDLKIYN</sequence>
<name>A0A0L8IF45_OCTBM</name>
<feature type="transmembrane region" description="Helical" evidence="1">
    <location>
        <begin position="15"/>
        <end position="33"/>
    </location>
</feature>